<dbReference type="AlphaFoldDB" id="A0A5R8QBG5"/>
<dbReference type="GO" id="GO:0008832">
    <property type="term" value="F:dGTPase activity"/>
    <property type="evidence" value="ECO:0007669"/>
    <property type="project" value="TreeGrafter"/>
</dbReference>
<dbReference type="Proteomes" id="UP000306912">
    <property type="component" value="Unassembled WGS sequence"/>
</dbReference>
<dbReference type="PANTHER" id="PTHR11373">
    <property type="entry name" value="DEOXYNUCLEOSIDE TRIPHOSPHATE TRIPHOSPHOHYDROLASE"/>
    <property type="match status" value="1"/>
</dbReference>
<dbReference type="FunCoup" id="A0A5R8QBG5">
    <property type="interactions" value="174"/>
</dbReference>
<dbReference type="Pfam" id="PF01966">
    <property type="entry name" value="HD"/>
    <property type="match status" value="1"/>
</dbReference>
<dbReference type="InterPro" id="IPR050135">
    <property type="entry name" value="dGTPase-like"/>
</dbReference>
<dbReference type="PANTHER" id="PTHR11373:SF4">
    <property type="entry name" value="DEOXYNUCLEOSIDE TRIPHOSPHATE TRIPHOSPHOHYDROLASE SAMHD1"/>
    <property type="match status" value="1"/>
</dbReference>
<dbReference type="RefSeq" id="WP_138191058.1">
    <property type="nucleotide sequence ID" value="NZ_VBWP01000005.1"/>
</dbReference>
<evidence type="ECO:0000313" key="3">
    <source>
        <dbReference type="Proteomes" id="UP000306912"/>
    </source>
</evidence>
<dbReference type="InParanoid" id="A0A5R8QBG5"/>
<dbReference type="InterPro" id="IPR006674">
    <property type="entry name" value="HD_domain"/>
</dbReference>
<evidence type="ECO:0000313" key="2">
    <source>
        <dbReference type="EMBL" id="TLG73919.1"/>
    </source>
</evidence>
<protein>
    <submittedName>
        <fullName evidence="2">HD domain-containing protein</fullName>
    </submittedName>
</protein>
<proteinExistence type="predicted"/>
<dbReference type="SMART" id="SM00471">
    <property type="entry name" value="HDc"/>
    <property type="match status" value="1"/>
</dbReference>
<sequence length="421" mass="48830">MTTYLTDAKVFRDPIHNYILVNEPLIWKLINTYEFQRLHHIHQLGGTFQAFHGAEHTRFGHSLGVYEIVRQILEKVEPIAELLDEREQLLVFSAALLHDVGHGPFSHALESIIGFSHEDMSKKVIMDPDSEVHQLLTSEMDEAFADEVEAIIAKRHPNQILVELISGQVDADRMDYLARDAYFAGVPYGNYDMTRIMRVMRVANGHIVFKESGIHALENYIMSRYHMYVQVYNHPAGRAYEFLLEKIVQRLVLLREQDELSFDYPLLFELYDQKASMPVSRYIQFDEHVMFYYIRMCLNETDILLQDLANRFLRRQLLKYVDVSKEEAEQFEMLFAKASADKQMYAAIEKLENQAFSGTGDETITIETRNGELVPLTEVSLVMGALQEQTYAAEYRIFYYPEIIDATKKVTSADKILAWLG</sequence>
<gene>
    <name evidence="2" type="ORF">FEZ08_07245</name>
</gene>
<dbReference type="Pfam" id="PF19276">
    <property type="entry name" value="HD_assoc_2"/>
    <property type="match status" value="1"/>
</dbReference>
<name>A0A5R8QBG5_9FIRM</name>
<dbReference type="OrthoDB" id="9803619at2"/>
<organism evidence="2 3">
    <name type="scientific">Culicoidibacter larvae</name>
    <dbReference type="NCBI Taxonomy" id="2579976"/>
    <lineage>
        <taxon>Bacteria</taxon>
        <taxon>Bacillati</taxon>
        <taxon>Bacillota</taxon>
        <taxon>Culicoidibacteria</taxon>
        <taxon>Culicoidibacterales</taxon>
        <taxon>Culicoidibacteraceae</taxon>
        <taxon>Culicoidibacter</taxon>
    </lineage>
</organism>
<dbReference type="InterPro" id="IPR003607">
    <property type="entry name" value="HD/PDEase_dom"/>
</dbReference>
<dbReference type="EMBL" id="VBWP01000005">
    <property type="protein sequence ID" value="TLG73919.1"/>
    <property type="molecule type" value="Genomic_DNA"/>
</dbReference>
<keyword evidence="3" id="KW-1185">Reference proteome</keyword>
<evidence type="ECO:0000259" key="1">
    <source>
        <dbReference type="SMART" id="SM00471"/>
    </source>
</evidence>
<reference evidence="2 3" key="1">
    <citation type="submission" date="2019-05" db="EMBL/GenBank/DDBJ databases">
        <title>Culicoidintestinum kansasii gen. nov., sp. nov. from the gastrointestinal tract of the biting midge, Culicoides sonorensis.</title>
        <authorList>
            <person name="Neupane S."/>
            <person name="Ghosh A."/>
            <person name="Gunther S."/>
            <person name="Martin K."/>
            <person name="Zurek L."/>
        </authorList>
    </citation>
    <scope>NUCLEOTIDE SEQUENCE [LARGE SCALE GENOMIC DNA]</scope>
    <source>
        <strain evidence="2 3">CS-1</strain>
    </source>
</reference>
<dbReference type="GO" id="GO:0006203">
    <property type="term" value="P:dGTP catabolic process"/>
    <property type="evidence" value="ECO:0007669"/>
    <property type="project" value="TreeGrafter"/>
</dbReference>
<dbReference type="SUPFAM" id="SSF109604">
    <property type="entry name" value="HD-domain/PDEase-like"/>
    <property type="match status" value="1"/>
</dbReference>
<accession>A0A5R8QBG5</accession>
<dbReference type="CDD" id="cd00077">
    <property type="entry name" value="HDc"/>
    <property type="match status" value="1"/>
</dbReference>
<feature type="domain" description="HD/PDEase" evidence="1">
    <location>
        <begin position="54"/>
        <end position="186"/>
    </location>
</feature>
<dbReference type="Gene3D" id="1.10.3210.10">
    <property type="entry name" value="Hypothetical protein af1432"/>
    <property type="match status" value="1"/>
</dbReference>
<dbReference type="InterPro" id="IPR045509">
    <property type="entry name" value="HD_assoc_2"/>
</dbReference>
<comment type="caution">
    <text evidence="2">The sequence shown here is derived from an EMBL/GenBank/DDBJ whole genome shotgun (WGS) entry which is preliminary data.</text>
</comment>